<dbReference type="PANTHER" id="PTHR21666">
    <property type="entry name" value="PEPTIDASE-RELATED"/>
    <property type="match status" value="1"/>
</dbReference>
<evidence type="ECO:0000256" key="7">
    <source>
        <dbReference type="ARBA" id="ARBA00023049"/>
    </source>
</evidence>
<evidence type="ECO:0000256" key="2">
    <source>
        <dbReference type="ARBA" id="ARBA00004196"/>
    </source>
</evidence>
<keyword evidence="5" id="KW-0378">Hydrolase</keyword>
<dbReference type="InterPro" id="IPR016047">
    <property type="entry name" value="M23ase_b-sheet_dom"/>
</dbReference>
<evidence type="ECO:0000256" key="5">
    <source>
        <dbReference type="ARBA" id="ARBA00022801"/>
    </source>
</evidence>
<name>A0ABT8EM91_9BURK</name>
<evidence type="ECO:0000259" key="9">
    <source>
        <dbReference type="Pfam" id="PF01551"/>
    </source>
</evidence>
<evidence type="ECO:0000313" key="12">
    <source>
        <dbReference type="Proteomes" id="UP001168613"/>
    </source>
</evidence>
<reference evidence="11" key="1">
    <citation type="submission" date="2021-11" db="EMBL/GenBank/DDBJ databases">
        <title>Draft genome sequence of Alcaligenes endophyticus type strain CCUG 75668T.</title>
        <authorList>
            <person name="Salva-Serra F."/>
            <person name="Duran R.E."/>
            <person name="Seeger M."/>
            <person name="Moore E.R.B."/>
            <person name="Jaen-Luchoro D."/>
        </authorList>
    </citation>
    <scope>NUCLEOTIDE SEQUENCE</scope>
    <source>
        <strain evidence="11">CCUG 75668</strain>
    </source>
</reference>
<gene>
    <name evidence="11" type="ORF">LMS43_13820</name>
</gene>
<evidence type="ECO:0000259" key="10">
    <source>
        <dbReference type="Pfam" id="PF19425"/>
    </source>
</evidence>
<accession>A0ABT8EM91</accession>
<comment type="subcellular location">
    <subcellularLocation>
        <location evidence="2">Cell envelope</location>
    </subcellularLocation>
</comment>
<keyword evidence="6" id="KW-0862">Zinc</keyword>
<dbReference type="InterPro" id="IPR045834">
    <property type="entry name" value="Csd3_N2"/>
</dbReference>
<dbReference type="SUPFAM" id="SSF51261">
    <property type="entry name" value="Duplicated hybrid motif"/>
    <property type="match status" value="1"/>
</dbReference>
<evidence type="ECO:0000256" key="1">
    <source>
        <dbReference type="ARBA" id="ARBA00001947"/>
    </source>
</evidence>
<keyword evidence="8" id="KW-0812">Transmembrane</keyword>
<keyword evidence="3" id="KW-0645">Protease</keyword>
<dbReference type="Pfam" id="PF01551">
    <property type="entry name" value="Peptidase_M23"/>
    <property type="match status" value="1"/>
</dbReference>
<keyword evidence="12" id="KW-1185">Reference proteome</keyword>
<evidence type="ECO:0000313" key="11">
    <source>
        <dbReference type="EMBL" id="MDN4122368.1"/>
    </source>
</evidence>
<feature type="domain" description="Csd3-like second N-terminal" evidence="10">
    <location>
        <begin position="183"/>
        <end position="299"/>
    </location>
</feature>
<dbReference type="EMBL" id="JAJHNU010000004">
    <property type="protein sequence ID" value="MDN4122368.1"/>
    <property type="molecule type" value="Genomic_DNA"/>
</dbReference>
<feature type="domain" description="M23ase beta-sheet core" evidence="9">
    <location>
        <begin position="312"/>
        <end position="408"/>
    </location>
</feature>
<dbReference type="InterPro" id="IPR050570">
    <property type="entry name" value="Cell_wall_metabolism_enzyme"/>
</dbReference>
<dbReference type="InterPro" id="IPR011055">
    <property type="entry name" value="Dup_hybrid_motif"/>
</dbReference>
<protein>
    <submittedName>
        <fullName evidence="11">M23 family metallopeptidase</fullName>
    </submittedName>
</protein>
<dbReference type="Proteomes" id="UP001168613">
    <property type="component" value="Unassembled WGS sequence"/>
</dbReference>
<evidence type="ECO:0000256" key="8">
    <source>
        <dbReference type="SAM" id="Phobius"/>
    </source>
</evidence>
<keyword evidence="8" id="KW-1133">Transmembrane helix</keyword>
<evidence type="ECO:0000256" key="6">
    <source>
        <dbReference type="ARBA" id="ARBA00022833"/>
    </source>
</evidence>
<feature type="transmembrane region" description="Helical" evidence="8">
    <location>
        <begin position="21"/>
        <end position="45"/>
    </location>
</feature>
<evidence type="ECO:0000256" key="4">
    <source>
        <dbReference type="ARBA" id="ARBA00022723"/>
    </source>
</evidence>
<dbReference type="Gene3D" id="2.70.70.10">
    <property type="entry name" value="Glucose Permease (Domain IIA)"/>
    <property type="match status" value="1"/>
</dbReference>
<comment type="caution">
    <text evidence="11">The sequence shown here is derived from an EMBL/GenBank/DDBJ whole genome shotgun (WGS) entry which is preliminary data.</text>
</comment>
<dbReference type="Pfam" id="PF19425">
    <property type="entry name" value="Csd3_N2"/>
    <property type="match status" value="1"/>
</dbReference>
<evidence type="ECO:0000256" key="3">
    <source>
        <dbReference type="ARBA" id="ARBA00022670"/>
    </source>
</evidence>
<dbReference type="Gene3D" id="3.10.450.350">
    <property type="match status" value="2"/>
</dbReference>
<organism evidence="11 12">
    <name type="scientific">Alcaligenes endophyticus</name>
    <dbReference type="NCBI Taxonomy" id="1929088"/>
    <lineage>
        <taxon>Bacteria</taxon>
        <taxon>Pseudomonadati</taxon>
        <taxon>Pseudomonadota</taxon>
        <taxon>Betaproteobacteria</taxon>
        <taxon>Burkholderiales</taxon>
        <taxon>Alcaligenaceae</taxon>
        <taxon>Alcaligenes</taxon>
    </lineage>
</organism>
<keyword evidence="7" id="KW-0482">Metalloprotease</keyword>
<dbReference type="RefSeq" id="WP_266123411.1">
    <property type="nucleotide sequence ID" value="NZ_JAJHNU010000004.1"/>
</dbReference>
<proteinExistence type="predicted"/>
<dbReference type="PANTHER" id="PTHR21666:SF288">
    <property type="entry name" value="CELL DIVISION PROTEIN YTFB"/>
    <property type="match status" value="1"/>
</dbReference>
<keyword evidence="8" id="KW-0472">Membrane</keyword>
<keyword evidence="4" id="KW-0479">Metal-binding</keyword>
<sequence length="453" mass="49664">MSRKGSPDAPLNIQQPRHRRAYFIKTGLIGLSLLAFVGAAAIAVMPAAPQPTIYQASQTLTLPAELTVLSPSTEHDYLAETRIRRGDTLAALLQRLNINEPGLQQFLTVNQDARSIYKLYPGRSVQAALDADKNLQWLRYNHTPYTEQNGSASAAWLEISPDGQGGFNAQEQQEAPTPNLRLAKGEISSSLFAATDAQNIPDAITLQMADMLSSKIDFIKDLRKGDTFEVLYESYTHEGQEVGSGRLLAVEFVNQGNSYQAAWFKPENESGGYYDFNGQSLRGAFLRSALKFSRVSSTFGTRRHPIHGHWTGHKGVDYAAPSGTPIHATADGTVEFIGTQRGYGNVIILQHHGQYTTLYAHQSRFAPGLRKGSKVQQGELIGYVGATGWATGPHLHYEFRVANTPIDPLSVDLPVQRSLEAKQKEAFTTVMASYKDTLSLLHAPVAPTLVAQR</sequence>
<dbReference type="CDD" id="cd12797">
    <property type="entry name" value="M23_peptidase"/>
    <property type="match status" value="1"/>
</dbReference>
<comment type="cofactor">
    <cofactor evidence="1">
        <name>Zn(2+)</name>
        <dbReference type="ChEBI" id="CHEBI:29105"/>
    </cofactor>
</comment>